<feature type="region of interest" description="Disordered" evidence="1">
    <location>
        <begin position="58"/>
        <end position="93"/>
    </location>
</feature>
<proteinExistence type="evidence at transcript level"/>
<dbReference type="EMBL" id="LR789803">
    <property type="protein sequence ID" value="CAB3265665.1"/>
    <property type="molecule type" value="mRNA"/>
</dbReference>
<reference evidence="2" key="1">
    <citation type="submission" date="2020-04" db="EMBL/GenBank/DDBJ databases">
        <authorList>
            <person name="Neveu A P."/>
        </authorList>
    </citation>
    <scope>NUCLEOTIDE SEQUENCE</scope>
    <source>
        <tissue evidence="2">Whole embryo</tissue>
    </source>
</reference>
<feature type="compositionally biased region" description="Low complexity" evidence="1">
    <location>
        <begin position="419"/>
        <end position="430"/>
    </location>
</feature>
<dbReference type="AlphaFoldDB" id="A0A6F9DRY7"/>
<sequence>MFTQRQDGRMHNPSNVTKNAIVTYDVKNETVSNSLDEKPTGVSHPSFSYVTDQLTSMSDIPPQFTKTNLSRPSIASTQSCPVQQQMQHHHQQLIRNRSGNSNVFASDLESSRFHDTSSSSASNLRSVGELPPPPPSPPLSQRTGVSDRSRGSSSAMHSTGERSSRGQRSRRRPQGGSTNMGTGATAQYASTKFTNVDTDTGIDSPHQTPSPHRPVGISSPTPPTPPIRGVSALPYGRGQPVMHFNDAQDPTLNLGYLAGPSEGDTDAENDAVGRLNVRQFANESCQRNSVAVSAVSMMNTYGSESDQEQTSSEPETSDDESLQMESVSQVGQNRALLDEDAEPPRPNPQPRHFKPSQQQQHNDRHYPNAYHTHPANIDEGQPLINNIRQDAPSTTKPRPNRRPGNKSRRQRASNKDLSRVNSASSSTSSSYQHNTGDSGMSAGVGCSTEHSSLNSNASGGSALAGAVSRSRTAGNLSSYDVAGPNDHVTSEEELLRHQDGNFSSPTSPTASCVSEQSGYHSTGSSCWQYHEPHTVAQQMPRRHPRQEPEPVINQQQQQHPNTHSLGDRNASYPKAQQRYYPNTMNGTSPMMQDCSSAPTGGIDSMTGGGAQLQVARTVLVGGIGGKMARGRPQELSDVPEVSTSDFCEDYSDQSQ</sequence>
<feature type="compositionally biased region" description="Low complexity" evidence="1">
    <location>
        <begin position="451"/>
        <end position="462"/>
    </location>
</feature>
<feature type="region of interest" description="Disordered" evidence="1">
    <location>
        <begin position="536"/>
        <end position="571"/>
    </location>
</feature>
<evidence type="ECO:0000313" key="2">
    <source>
        <dbReference type="EMBL" id="CAB3265665.1"/>
    </source>
</evidence>
<feature type="compositionally biased region" description="Polar residues" evidence="1">
    <location>
        <begin position="552"/>
        <end position="564"/>
    </location>
</feature>
<feature type="compositionally biased region" description="Polar residues" evidence="1">
    <location>
        <begin position="323"/>
        <end position="332"/>
    </location>
</feature>
<feature type="region of interest" description="Disordered" evidence="1">
    <location>
        <begin position="110"/>
        <end position="247"/>
    </location>
</feature>
<feature type="compositionally biased region" description="Basic residues" evidence="1">
    <location>
        <begin position="398"/>
        <end position="412"/>
    </location>
</feature>
<protein>
    <submittedName>
        <fullName evidence="2">Roundabout homolog 2-like</fullName>
    </submittedName>
</protein>
<feature type="compositionally biased region" description="Polar residues" evidence="1">
    <location>
        <begin position="500"/>
        <end position="517"/>
    </location>
</feature>
<feature type="compositionally biased region" description="Polar residues" evidence="1">
    <location>
        <begin position="58"/>
        <end position="82"/>
    </location>
</feature>
<organism evidence="2">
    <name type="scientific">Phallusia mammillata</name>
    <dbReference type="NCBI Taxonomy" id="59560"/>
    <lineage>
        <taxon>Eukaryota</taxon>
        <taxon>Metazoa</taxon>
        <taxon>Chordata</taxon>
        <taxon>Tunicata</taxon>
        <taxon>Ascidiacea</taxon>
        <taxon>Phlebobranchia</taxon>
        <taxon>Ascidiidae</taxon>
        <taxon>Phallusia</taxon>
    </lineage>
</organism>
<gene>
    <name evidence="2" type="primary">Robo2</name>
</gene>
<feature type="compositionally biased region" description="Polar residues" evidence="1">
    <location>
        <begin position="383"/>
        <end position="397"/>
    </location>
</feature>
<feature type="region of interest" description="Disordered" evidence="1">
    <location>
        <begin position="498"/>
        <end position="517"/>
    </location>
</feature>
<accession>A0A6F9DRY7</accession>
<feature type="compositionally biased region" description="Polar residues" evidence="1">
    <location>
        <begin position="179"/>
        <end position="198"/>
    </location>
</feature>
<name>A0A6F9DRY7_9ASCI</name>
<feature type="region of interest" description="Disordered" evidence="1">
    <location>
        <begin position="300"/>
        <end position="462"/>
    </location>
</feature>
<feature type="region of interest" description="Disordered" evidence="1">
    <location>
        <begin position="624"/>
        <end position="655"/>
    </location>
</feature>
<feature type="compositionally biased region" description="Acidic residues" evidence="1">
    <location>
        <begin position="646"/>
        <end position="655"/>
    </location>
</feature>
<feature type="compositionally biased region" description="Polar residues" evidence="1">
    <location>
        <begin position="116"/>
        <end position="125"/>
    </location>
</feature>
<evidence type="ECO:0000256" key="1">
    <source>
        <dbReference type="SAM" id="MobiDB-lite"/>
    </source>
</evidence>